<proteinExistence type="predicted"/>
<dbReference type="EMBL" id="JAVHNQ010000006">
    <property type="protein sequence ID" value="KAK6344256.1"/>
    <property type="molecule type" value="Genomic_DNA"/>
</dbReference>
<organism evidence="1 2">
    <name type="scientific">Orbilia brochopaga</name>
    <dbReference type="NCBI Taxonomy" id="3140254"/>
    <lineage>
        <taxon>Eukaryota</taxon>
        <taxon>Fungi</taxon>
        <taxon>Dikarya</taxon>
        <taxon>Ascomycota</taxon>
        <taxon>Pezizomycotina</taxon>
        <taxon>Orbiliomycetes</taxon>
        <taxon>Orbiliales</taxon>
        <taxon>Orbiliaceae</taxon>
        <taxon>Orbilia</taxon>
    </lineage>
</organism>
<evidence type="ECO:0000313" key="1">
    <source>
        <dbReference type="EMBL" id="KAK6344256.1"/>
    </source>
</evidence>
<comment type="caution">
    <text evidence="1">The sequence shown here is derived from an EMBL/GenBank/DDBJ whole genome shotgun (WGS) entry which is preliminary data.</text>
</comment>
<dbReference type="AlphaFoldDB" id="A0AAV9USP5"/>
<reference evidence="1 2" key="1">
    <citation type="submission" date="2019-10" db="EMBL/GenBank/DDBJ databases">
        <authorList>
            <person name="Palmer J.M."/>
        </authorList>
    </citation>
    <scope>NUCLEOTIDE SEQUENCE [LARGE SCALE GENOMIC DNA]</scope>
    <source>
        <strain evidence="1 2">TWF696</strain>
    </source>
</reference>
<accession>A0AAV9USP5</accession>
<gene>
    <name evidence="1" type="ORF">TWF696_007898</name>
</gene>
<sequence length="90" mass="10433">MERANNPVIDQCEYILASDWKKCPDGKKPDPFFTGKEALVCHIVKRETCQLTVTMEPFKRRVAMAADRIRPDIPDYVSAEKLVDYVWDTK</sequence>
<keyword evidence="2" id="KW-1185">Reference proteome</keyword>
<dbReference type="Proteomes" id="UP001375240">
    <property type="component" value="Unassembled WGS sequence"/>
</dbReference>
<name>A0AAV9USP5_9PEZI</name>
<evidence type="ECO:0000313" key="2">
    <source>
        <dbReference type="Proteomes" id="UP001375240"/>
    </source>
</evidence>
<protein>
    <submittedName>
        <fullName evidence="1">Uncharacterized protein</fullName>
    </submittedName>
</protein>